<dbReference type="CDD" id="cd04732">
    <property type="entry name" value="HisA"/>
    <property type="match status" value="1"/>
</dbReference>
<dbReference type="PANTHER" id="PTHR43090">
    <property type="entry name" value="1-(5-PHOSPHORIBOSYL)-5-[(5-PHOSPHORIBOSYLAMINO)METHYLIDENEAMINO] IMIDAZOLE-4-CARBOXAMIDE ISOMERASE"/>
    <property type="match status" value="1"/>
</dbReference>
<evidence type="ECO:0000256" key="5">
    <source>
        <dbReference type="ARBA" id="ARBA00022490"/>
    </source>
</evidence>
<dbReference type="AlphaFoldDB" id="A0A2S8GER4"/>
<keyword evidence="5 9" id="KW-0963">Cytoplasm</keyword>
<dbReference type="GO" id="GO:0003949">
    <property type="term" value="F:1-(5-phosphoribosyl)-5-[(5-phosphoribosylamino)methylideneamino]imidazole-4-carboxamide isomerase activity"/>
    <property type="evidence" value="ECO:0007669"/>
    <property type="project" value="UniProtKB-UniRule"/>
</dbReference>
<comment type="catalytic activity">
    <reaction evidence="1 9 11">
        <text>1-(5-phospho-beta-D-ribosyl)-5-[(5-phospho-beta-D-ribosylamino)methylideneamino]imidazole-4-carboxamide = 5-[(5-phospho-1-deoxy-D-ribulos-1-ylimino)methylamino]-1-(5-phospho-beta-D-ribosyl)imidazole-4-carboxamide</text>
        <dbReference type="Rhea" id="RHEA:15469"/>
        <dbReference type="ChEBI" id="CHEBI:58435"/>
        <dbReference type="ChEBI" id="CHEBI:58525"/>
        <dbReference type="EC" id="5.3.1.16"/>
    </reaction>
</comment>
<evidence type="ECO:0000313" key="13">
    <source>
        <dbReference type="Proteomes" id="UP000237819"/>
    </source>
</evidence>
<dbReference type="FunFam" id="3.20.20.70:FF:000009">
    <property type="entry name" value="1-(5-phosphoribosyl)-5-[(5-phosphoribosylamino)methylideneamino] imidazole-4-carboxamide isomerase"/>
    <property type="match status" value="1"/>
</dbReference>
<dbReference type="GO" id="GO:0000105">
    <property type="term" value="P:L-histidine biosynthetic process"/>
    <property type="evidence" value="ECO:0007669"/>
    <property type="project" value="UniProtKB-UniRule"/>
</dbReference>
<dbReference type="RefSeq" id="WP_105338159.1">
    <property type="nucleotide sequence ID" value="NZ_PUHZ01000024.1"/>
</dbReference>
<evidence type="ECO:0000256" key="7">
    <source>
        <dbReference type="ARBA" id="ARBA00023102"/>
    </source>
</evidence>
<evidence type="ECO:0000256" key="11">
    <source>
        <dbReference type="RuleBase" id="RU003658"/>
    </source>
</evidence>
<dbReference type="SUPFAM" id="SSF51366">
    <property type="entry name" value="Ribulose-phoshate binding barrel"/>
    <property type="match status" value="1"/>
</dbReference>
<reference evidence="12 13" key="1">
    <citation type="submission" date="2018-02" db="EMBL/GenBank/DDBJ databases">
        <title>Comparative genomes isolates from brazilian mangrove.</title>
        <authorList>
            <person name="Araujo J.E."/>
            <person name="Taketani R.G."/>
            <person name="Silva M.C.P."/>
            <person name="Loureco M.V."/>
            <person name="Andreote F.D."/>
        </authorList>
    </citation>
    <scope>NUCLEOTIDE SEQUENCE [LARGE SCALE GENOMIC DNA]</scope>
    <source>
        <strain evidence="12 13">Nap-Phe MGV</strain>
    </source>
</reference>
<sequence length="241" mass="25650">MQIWPAIDLRGGKCVRLQQGDYNRETVFGDDPAEMAQRWVEQGAECLHLVDLDGAKDGQVSNRDAIAAILKAVDIPCELGGGIRDEETIKTLLDLGMARLVIGSKAVREPEWFEEMCMRYPGKLALGIDARDGLAATDGWLETSNLSAITLAQKYEHLPIAAVIYTDIATDGMMAGPNVSAMAEMKASIRFPVVASGGVTTVEDVAQLAAAGLDGAIVGRTLYEGKMTVSAAVEAARAALL</sequence>
<gene>
    <name evidence="9 12" type="primary">hisA</name>
    <name evidence="12" type="ORF">C5Y93_24810</name>
</gene>
<dbReference type="InterPro" id="IPR006062">
    <property type="entry name" value="His_biosynth"/>
</dbReference>
<evidence type="ECO:0000256" key="8">
    <source>
        <dbReference type="ARBA" id="ARBA00023235"/>
    </source>
</evidence>
<dbReference type="GO" id="GO:0005737">
    <property type="term" value="C:cytoplasm"/>
    <property type="evidence" value="ECO:0007669"/>
    <property type="project" value="UniProtKB-SubCell"/>
</dbReference>
<evidence type="ECO:0000256" key="3">
    <source>
        <dbReference type="ARBA" id="ARBA00005133"/>
    </source>
</evidence>
<evidence type="ECO:0000256" key="10">
    <source>
        <dbReference type="RuleBase" id="RU003657"/>
    </source>
</evidence>
<proteinExistence type="inferred from homology"/>
<keyword evidence="7 9" id="KW-0368">Histidine biosynthesis</keyword>
<evidence type="ECO:0000256" key="9">
    <source>
        <dbReference type="HAMAP-Rule" id="MF_01014"/>
    </source>
</evidence>
<dbReference type="InterPro" id="IPR006063">
    <property type="entry name" value="HisA_bact_arch"/>
</dbReference>
<keyword evidence="8 9" id="KW-0413">Isomerase</keyword>
<dbReference type="Gene3D" id="3.20.20.70">
    <property type="entry name" value="Aldolase class I"/>
    <property type="match status" value="1"/>
</dbReference>
<dbReference type="OrthoDB" id="9781903at2"/>
<dbReference type="UniPathway" id="UPA00031">
    <property type="reaction ID" value="UER00009"/>
</dbReference>
<dbReference type="InterPro" id="IPR011060">
    <property type="entry name" value="RibuloseP-bd_barrel"/>
</dbReference>
<dbReference type="PANTHER" id="PTHR43090:SF2">
    <property type="entry name" value="1-(5-PHOSPHORIBOSYL)-5-[(5-PHOSPHORIBOSYLAMINO)METHYLIDENEAMINO] IMIDAZOLE-4-CARBOXAMIDE ISOMERASE"/>
    <property type="match status" value="1"/>
</dbReference>
<dbReference type="HAMAP" id="MF_01014">
    <property type="entry name" value="HisA"/>
    <property type="match status" value="1"/>
</dbReference>
<accession>A0A2S8GER4</accession>
<dbReference type="InterPro" id="IPR023016">
    <property type="entry name" value="HisA/PriA"/>
</dbReference>
<dbReference type="EMBL" id="PUHZ01000024">
    <property type="protein sequence ID" value="PQO42947.1"/>
    <property type="molecule type" value="Genomic_DNA"/>
</dbReference>
<feature type="active site" description="Proton acceptor" evidence="9">
    <location>
        <position position="8"/>
    </location>
</feature>
<protein>
    <recommendedName>
        <fullName evidence="9 11">1-(5-phosphoribosyl)-5-[(5-phosphoribosylamino)methylideneamino] imidazole-4-carboxamide isomerase</fullName>
        <ecNumber evidence="9 11">5.3.1.16</ecNumber>
    </recommendedName>
    <alternativeName>
        <fullName evidence="9">Phosphoribosylformimino-5-aminoimidazole carboxamide ribotide isomerase</fullName>
    </alternativeName>
</protein>
<dbReference type="NCBIfam" id="TIGR00007">
    <property type="entry name" value="1-(5-phosphoribosyl)-5-[(5-phosphoribosylamino)methylideneamino]imidazole-4-carboxamide isomerase"/>
    <property type="match status" value="1"/>
</dbReference>
<dbReference type="GO" id="GO:0000162">
    <property type="term" value="P:L-tryptophan biosynthetic process"/>
    <property type="evidence" value="ECO:0007669"/>
    <property type="project" value="TreeGrafter"/>
</dbReference>
<comment type="subcellular location">
    <subcellularLocation>
        <location evidence="2 9 11">Cytoplasm</location>
    </subcellularLocation>
</comment>
<keyword evidence="6 9" id="KW-0028">Amino-acid biosynthesis</keyword>
<comment type="pathway">
    <text evidence="3 9 11">Amino-acid biosynthesis; L-histidine biosynthesis; L-histidine from 5-phospho-alpha-D-ribose 1-diphosphate: step 4/9.</text>
</comment>
<dbReference type="InterPro" id="IPR044524">
    <property type="entry name" value="Isoase_HisA-like"/>
</dbReference>
<dbReference type="Pfam" id="PF00977">
    <property type="entry name" value="His_biosynth"/>
    <property type="match status" value="1"/>
</dbReference>
<evidence type="ECO:0000256" key="1">
    <source>
        <dbReference type="ARBA" id="ARBA00000901"/>
    </source>
</evidence>
<comment type="similarity">
    <text evidence="4 9 10">Belongs to the HisA/HisF family.</text>
</comment>
<dbReference type="InterPro" id="IPR013785">
    <property type="entry name" value="Aldolase_TIM"/>
</dbReference>
<evidence type="ECO:0000256" key="6">
    <source>
        <dbReference type="ARBA" id="ARBA00022605"/>
    </source>
</evidence>
<name>A0A2S8GER4_9BACT</name>
<comment type="caution">
    <text evidence="12">The sequence shown here is derived from an EMBL/GenBank/DDBJ whole genome shotgun (WGS) entry which is preliminary data.</text>
</comment>
<evidence type="ECO:0000256" key="2">
    <source>
        <dbReference type="ARBA" id="ARBA00004496"/>
    </source>
</evidence>
<dbReference type="Proteomes" id="UP000237819">
    <property type="component" value="Unassembled WGS sequence"/>
</dbReference>
<evidence type="ECO:0000313" key="12">
    <source>
        <dbReference type="EMBL" id="PQO42947.1"/>
    </source>
</evidence>
<feature type="active site" description="Proton donor" evidence="9">
    <location>
        <position position="129"/>
    </location>
</feature>
<dbReference type="EC" id="5.3.1.16" evidence="9 11"/>
<organism evidence="12 13">
    <name type="scientific">Blastopirellula marina</name>
    <dbReference type="NCBI Taxonomy" id="124"/>
    <lineage>
        <taxon>Bacteria</taxon>
        <taxon>Pseudomonadati</taxon>
        <taxon>Planctomycetota</taxon>
        <taxon>Planctomycetia</taxon>
        <taxon>Pirellulales</taxon>
        <taxon>Pirellulaceae</taxon>
        <taxon>Blastopirellula</taxon>
    </lineage>
</organism>
<evidence type="ECO:0000256" key="4">
    <source>
        <dbReference type="ARBA" id="ARBA00009667"/>
    </source>
</evidence>